<feature type="repeat" description="WD" evidence="7">
    <location>
        <begin position="323"/>
        <end position="351"/>
    </location>
</feature>
<dbReference type="AlphaFoldDB" id="A0A2I0XCT5"/>
<dbReference type="InterPro" id="IPR037264">
    <property type="entry name" value="TFIID_NTD2_sf"/>
</dbReference>
<feature type="compositionally biased region" description="Basic and acidic residues" evidence="8">
    <location>
        <begin position="150"/>
        <end position="176"/>
    </location>
</feature>
<dbReference type="Pfam" id="PF00400">
    <property type="entry name" value="WD40"/>
    <property type="match status" value="5"/>
</dbReference>
<dbReference type="InterPro" id="IPR001680">
    <property type="entry name" value="WD40_rpt"/>
</dbReference>
<evidence type="ECO:0000256" key="1">
    <source>
        <dbReference type="ARBA" id="ARBA00004123"/>
    </source>
</evidence>
<dbReference type="PANTHER" id="PTHR19879:SF1">
    <property type="entry name" value="CANNONBALL-RELATED"/>
    <property type="match status" value="1"/>
</dbReference>
<dbReference type="Gene3D" id="2.130.10.10">
    <property type="entry name" value="YVTN repeat-like/Quinoprotein amine dehydrogenase"/>
    <property type="match status" value="2"/>
</dbReference>
<dbReference type="PROSITE" id="PS50082">
    <property type="entry name" value="WD_REPEATS_2"/>
    <property type="match status" value="5"/>
</dbReference>
<keyword evidence="3" id="KW-0677">Repeat</keyword>
<dbReference type="InterPro" id="IPR015943">
    <property type="entry name" value="WD40/YVTN_repeat-like_dom_sf"/>
</dbReference>
<evidence type="ECO:0000256" key="5">
    <source>
        <dbReference type="ARBA" id="ARBA00023163"/>
    </source>
</evidence>
<keyword evidence="5" id="KW-0804">Transcription</keyword>
<accession>A0A2I0XCT5</accession>
<dbReference type="PROSITE" id="PS50294">
    <property type="entry name" value="WD_REPEATS_REGION"/>
    <property type="match status" value="3"/>
</dbReference>
<keyword evidence="10" id="KW-1185">Reference proteome</keyword>
<proteinExistence type="predicted"/>
<name>A0A2I0XCT5_9ASPA</name>
<dbReference type="PROSITE" id="PS00678">
    <property type="entry name" value="WD_REPEATS_1"/>
    <property type="match status" value="4"/>
</dbReference>
<dbReference type="InterPro" id="IPR019775">
    <property type="entry name" value="WD40_repeat_CS"/>
</dbReference>
<dbReference type="GO" id="GO:0016251">
    <property type="term" value="F:RNA polymerase II general transcription initiation factor activity"/>
    <property type="evidence" value="ECO:0007669"/>
    <property type="project" value="TreeGrafter"/>
</dbReference>
<evidence type="ECO:0000256" key="3">
    <source>
        <dbReference type="ARBA" id="ARBA00022737"/>
    </source>
</evidence>
<protein>
    <submittedName>
        <fullName evidence="9">Dynein assembly factor with WDR repeat domains 1</fullName>
    </submittedName>
</protein>
<feature type="repeat" description="WD" evidence="7">
    <location>
        <begin position="421"/>
        <end position="462"/>
    </location>
</feature>
<dbReference type="SUPFAM" id="SSF50978">
    <property type="entry name" value="WD40 repeat-like"/>
    <property type="match status" value="1"/>
</dbReference>
<dbReference type="GO" id="GO:0006367">
    <property type="term" value="P:transcription initiation at RNA polymerase II promoter"/>
    <property type="evidence" value="ECO:0007669"/>
    <property type="project" value="TreeGrafter"/>
</dbReference>
<keyword evidence="2 7" id="KW-0853">WD repeat</keyword>
<feature type="repeat" description="WD" evidence="7">
    <location>
        <begin position="386"/>
        <end position="420"/>
    </location>
</feature>
<dbReference type="InterPro" id="IPR036322">
    <property type="entry name" value="WD40_repeat_dom_sf"/>
</dbReference>
<dbReference type="STRING" id="906689.A0A2I0XCT5"/>
<keyword evidence="4" id="KW-0805">Transcription regulation</keyword>
<comment type="subcellular location">
    <subcellularLocation>
        <location evidence="1">Nucleus</location>
    </subcellularLocation>
</comment>
<reference evidence="9 10" key="2">
    <citation type="journal article" date="2017" name="Nature">
        <title>The Apostasia genome and the evolution of orchids.</title>
        <authorList>
            <person name="Zhang G.Q."/>
            <person name="Liu K.W."/>
            <person name="Li Z."/>
            <person name="Lohaus R."/>
            <person name="Hsiao Y.Y."/>
            <person name="Niu S.C."/>
            <person name="Wang J.Y."/>
            <person name="Lin Y.C."/>
            <person name="Xu Q."/>
            <person name="Chen L.J."/>
            <person name="Yoshida K."/>
            <person name="Fujiwara S."/>
            <person name="Wang Z.W."/>
            <person name="Zhang Y.Q."/>
            <person name="Mitsuda N."/>
            <person name="Wang M."/>
            <person name="Liu G.H."/>
            <person name="Pecoraro L."/>
            <person name="Huang H.X."/>
            <person name="Xiao X.J."/>
            <person name="Lin M."/>
            <person name="Wu X.Y."/>
            <person name="Wu W.L."/>
            <person name="Chen Y.Y."/>
            <person name="Chang S.B."/>
            <person name="Sakamoto S."/>
            <person name="Ohme-Takagi M."/>
            <person name="Yagi M."/>
            <person name="Zeng S.J."/>
            <person name="Shen C.Y."/>
            <person name="Yeh C.M."/>
            <person name="Luo Y.B."/>
            <person name="Tsai W.C."/>
            <person name="Van de Peer Y."/>
            <person name="Liu Z.J."/>
        </authorList>
    </citation>
    <scope>NUCLEOTIDE SEQUENCE [LARGE SCALE GENOMIC DNA]</scope>
    <source>
        <tissue evidence="9">The whole plant</tissue>
    </source>
</reference>
<gene>
    <name evidence="9" type="primary">DAW1</name>
    <name evidence="9" type="ORF">MA16_Dca003435</name>
</gene>
<feature type="repeat" description="WD" evidence="7">
    <location>
        <begin position="463"/>
        <end position="504"/>
    </location>
</feature>
<dbReference type="EMBL" id="KZ501977">
    <property type="protein sequence ID" value="PKU85694.1"/>
    <property type="molecule type" value="Genomic_DNA"/>
</dbReference>
<dbReference type="SUPFAM" id="SSF160897">
    <property type="entry name" value="Taf5 N-terminal domain-like"/>
    <property type="match status" value="1"/>
</dbReference>
<evidence type="ECO:0000313" key="9">
    <source>
        <dbReference type="EMBL" id="PKU85694.1"/>
    </source>
</evidence>
<dbReference type="SMART" id="SM00320">
    <property type="entry name" value="WD40"/>
    <property type="match status" value="5"/>
</dbReference>
<dbReference type="InterPro" id="IPR020472">
    <property type="entry name" value="WD40_PAC1"/>
</dbReference>
<evidence type="ECO:0000256" key="6">
    <source>
        <dbReference type="ARBA" id="ARBA00023242"/>
    </source>
</evidence>
<dbReference type="Proteomes" id="UP000233837">
    <property type="component" value="Unassembled WGS sequence"/>
</dbReference>
<organism evidence="9 10">
    <name type="scientific">Dendrobium catenatum</name>
    <dbReference type="NCBI Taxonomy" id="906689"/>
    <lineage>
        <taxon>Eukaryota</taxon>
        <taxon>Viridiplantae</taxon>
        <taxon>Streptophyta</taxon>
        <taxon>Embryophyta</taxon>
        <taxon>Tracheophyta</taxon>
        <taxon>Spermatophyta</taxon>
        <taxon>Magnoliopsida</taxon>
        <taxon>Liliopsida</taxon>
        <taxon>Asparagales</taxon>
        <taxon>Orchidaceae</taxon>
        <taxon>Epidendroideae</taxon>
        <taxon>Malaxideae</taxon>
        <taxon>Dendrobiinae</taxon>
        <taxon>Dendrobium</taxon>
    </lineage>
</organism>
<dbReference type="CDD" id="cd00200">
    <property type="entry name" value="WD40"/>
    <property type="match status" value="1"/>
</dbReference>
<dbReference type="PRINTS" id="PR00320">
    <property type="entry name" value="GPROTEINBRPT"/>
</dbReference>
<evidence type="ECO:0000256" key="8">
    <source>
        <dbReference type="SAM" id="MobiDB-lite"/>
    </source>
</evidence>
<evidence type="ECO:0000256" key="4">
    <source>
        <dbReference type="ARBA" id="ARBA00023015"/>
    </source>
</evidence>
<dbReference type="GO" id="GO:0005669">
    <property type="term" value="C:transcription factor TFIID complex"/>
    <property type="evidence" value="ECO:0007669"/>
    <property type="project" value="TreeGrafter"/>
</dbReference>
<reference evidence="9 10" key="1">
    <citation type="journal article" date="2016" name="Sci. Rep.">
        <title>The Dendrobium catenatum Lindl. genome sequence provides insights into polysaccharide synthase, floral development and adaptive evolution.</title>
        <authorList>
            <person name="Zhang G.Q."/>
            <person name="Xu Q."/>
            <person name="Bian C."/>
            <person name="Tsai W.C."/>
            <person name="Yeh C.M."/>
            <person name="Liu K.W."/>
            <person name="Yoshida K."/>
            <person name="Zhang L.S."/>
            <person name="Chang S.B."/>
            <person name="Chen F."/>
            <person name="Shi Y."/>
            <person name="Su Y.Y."/>
            <person name="Zhang Y.Q."/>
            <person name="Chen L.J."/>
            <person name="Yin Y."/>
            <person name="Lin M."/>
            <person name="Huang H."/>
            <person name="Deng H."/>
            <person name="Wang Z.W."/>
            <person name="Zhu S.L."/>
            <person name="Zhao X."/>
            <person name="Deng C."/>
            <person name="Niu S.C."/>
            <person name="Huang J."/>
            <person name="Wang M."/>
            <person name="Liu G.H."/>
            <person name="Yang H.J."/>
            <person name="Xiao X.J."/>
            <person name="Hsiao Y.Y."/>
            <person name="Wu W.L."/>
            <person name="Chen Y.Y."/>
            <person name="Mitsuda N."/>
            <person name="Ohme-Takagi M."/>
            <person name="Luo Y.B."/>
            <person name="Van de Peer Y."/>
            <person name="Liu Z.J."/>
        </authorList>
    </citation>
    <scope>NUCLEOTIDE SEQUENCE [LARGE SCALE GENOMIC DNA]</scope>
    <source>
        <tissue evidence="9">The whole plant</tissue>
    </source>
</reference>
<feature type="repeat" description="WD" evidence="7">
    <location>
        <begin position="253"/>
        <end position="287"/>
    </location>
</feature>
<keyword evidence="6" id="KW-0539">Nucleus</keyword>
<sequence length="883" mass="98421">MDDEDVEKALFAYLKKKGFWQTERALHEEQSRLSSAPQSETALSRSERGPALYHDGYSKLRSWAYGSLDLYKYSYNLLLQYLQKAQSFTMLEVINEHINFEVSSVQPVSISDDSDVIALVGNSQDLAKQVNRKEVRWGLLEDTVEERLEKTLSDSEKVEGENKDMDLDDNKKRSADVGKQVAASKKLKKDKVIGAVGKGVRSETSTVSLAPRVKPELTLPIMPSEVEQSILDDLRNRVQLSSLALPSVSFYTFINTHNGLNCASISSDGSLVAGGFSDSSLKVWDMSKIGQPAKTVSMQGENESSQNEIFLGSDEGKRSYTLFQGHSGPVYSSSFCPTGEFLLSSSADSTIGFLGTILWAYSFGSLKRLNANLVCYKGHNYPVWDIQCVQWHANCNYIATGSSDKTVRLWDVQTGESVRIFIGHRSMILSLAMSPDGRYMASGDEDGTIMMWDLSTGRCVSPLMGHNSCVWTLAFSGEGTVLASGSADGTVKLWDVTSSNKTTKMDDNKGSSGNRLRLLKAFPTKSTPVYTLQGVAQQRWDILVDSSFRTWRGYSLVSPPKCGKRRTLVYAVNQDAEKSFKKTLEVDRLIDTLRVSNPGELEQLVVENVLAFNEGFWIRLAARTETSSCKFKCHTLQKDYEELAASVMSIVDRLVHKANPDAPILLFYPQQIAVQQFLLHPVCCPQIPAAIKCCPAPREEKIESATDILKAILRPVVDGVREVSWPPQNPEALKLMEEEVHKREREGQLDEGFLAEVNAQLRQATEDGDKPGLAAMLRKVLQLYASKFLGKRSYAYKGGEVLKAEKFLESIIEAPEESWNKLLIEGLNLVSPEELYTVIKKRIERVLIRTEGGSYQQRILTEYLKGIQLRTEGLVQALKGSQQ</sequence>
<evidence type="ECO:0000313" key="10">
    <source>
        <dbReference type="Proteomes" id="UP000233837"/>
    </source>
</evidence>
<feature type="region of interest" description="Disordered" evidence="8">
    <location>
        <begin position="150"/>
        <end position="180"/>
    </location>
</feature>
<evidence type="ECO:0000256" key="2">
    <source>
        <dbReference type="ARBA" id="ARBA00022574"/>
    </source>
</evidence>
<evidence type="ECO:0000256" key="7">
    <source>
        <dbReference type="PROSITE-ProRule" id="PRU00221"/>
    </source>
</evidence>
<dbReference type="PANTHER" id="PTHR19879">
    <property type="entry name" value="TRANSCRIPTION INITIATION FACTOR TFIID"/>
    <property type="match status" value="1"/>
</dbReference>